<dbReference type="Proteomes" id="UP000464452">
    <property type="component" value="Chromosome"/>
</dbReference>
<name>A0A6P1YBI3_9FIRM</name>
<accession>A0A6P1YBI3</accession>
<dbReference type="EMBL" id="CP048617">
    <property type="protein sequence ID" value="QIB26454.1"/>
    <property type="molecule type" value="Genomic_DNA"/>
</dbReference>
<dbReference type="RefSeq" id="WP_163234520.1">
    <property type="nucleotide sequence ID" value="NZ_CP048617.1"/>
</dbReference>
<dbReference type="AlphaFoldDB" id="A0A6P1YBI3"/>
<protein>
    <submittedName>
        <fullName evidence="1">Uncharacterized protein</fullName>
    </submittedName>
</protein>
<dbReference type="KEGG" id="cazo:G3A45_03490"/>
<reference evidence="1 2" key="1">
    <citation type="submission" date="2020-02" db="EMBL/GenBank/DDBJ databases">
        <title>Thermophilic hydrogen producing bacteria, Caloranaerobacter azorensis.</title>
        <authorList>
            <person name="Baek K."/>
        </authorList>
    </citation>
    <scope>NUCLEOTIDE SEQUENCE [LARGE SCALE GENOMIC DNA]</scope>
    <source>
        <strain evidence="1 2">T3-1</strain>
    </source>
</reference>
<sequence>MDKIVEMMKENSKICEEIIELYEKNSPTNSIGTFRDFDAKTQDEIYRKYEKFNYTQKGIIINKIEKLLKDNQKHNYFFINIIIPDDKKREKTYYQLYIPFRGNVPKIKGSYYYFKEQKALLDHVIYMYEYFNKFNEKKGLLIEYYKYYFPFEAGYQRALDNIYKNENRSPK</sequence>
<evidence type="ECO:0000313" key="1">
    <source>
        <dbReference type="EMBL" id="QIB26454.1"/>
    </source>
</evidence>
<organism evidence="1 2">
    <name type="scientific">Caloranaerobacter azorensis</name>
    <dbReference type="NCBI Taxonomy" id="116090"/>
    <lineage>
        <taxon>Bacteria</taxon>
        <taxon>Bacillati</taxon>
        <taxon>Bacillota</taxon>
        <taxon>Tissierellia</taxon>
        <taxon>Tissierellales</taxon>
        <taxon>Thermohalobacteraceae</taxon>
        <taxon>Caloranaerobacter</taxon>
    </lineage>
</organism>
<gene>
    <name evidence="1" type="ORF">G3A45_03490</name>
</gene>
<evidence type="ECO:0000313" key="2">
    <source>
        <dbReference type="Proteomes" id="UP000464452"/>
    </source>
</evidence>
<proteinExistence type="predicted"/>